<organism evidence="2 3">
    <name type="scientific">Proteiniclasticum aestuarii</name>
    <dbReference type="NCBI Taxonomy" id="2817862"/>
    <lineage>
        <taxon>Bacteria</taxon>
        <taxon>Bacillati</taxon>
        <taxon>Bacillota</taxon>
        <taxon>Clostridia</taxon>
        <taxon>Eubacteriales</taxon>
        <taxon>Clostridiaceae</taxon>
        <taxon>Proteiniclasticum</taxon>
    </lineage>
</organism>
<keyword evidence="1" id="KW-1133">Transmembrane helix</keyword>
<keyword evidence="1" id="KW-0472">Membrane</keyword>
<keyword evidence="3" id="KW-1185">Reference proteome</keyword>
<keyword evidence="1" id="KW-0812">Transmembrane</keyword>
<feature type="transmembrane region" description="Helical" evidence="1">
    <location>
        <begin position="21"/>
        <end position="52"/>
    </location>
</feature>
<protein>
    <submittedName>
        <fullName evidence="2">Uncharacterized protein</fullName>
    </submittedName>
</protein>
<feature type="transmembrane region" description="Helical" evidence="1">
    <location>
        <begin position="181"/>
        <end position="198"/>
    </location>
</feature>
<sequence length="266" mass="29974">MFTLVRKVDLNYTTNRIILMFSIIVGIIGYFMTGSLSSGISLAGSIFLTWALTREVDPKHEYSAFLSAALSLVNLFYFESLNLLALFWIILLLRMISGVCGKSLTLVDFIVVFGFSVYLSVRSENSIYLIPFLIASVSLLFYKEKPRTSLVFSLLAAAVFLMESFYFNFLSISEPFVSPRIELLLMSVLILFPAFTPSSRIAGVLDDRGTPVHVKRMNFTQRIFPFIVLLLYLFPGISLNNLIIYYSVLAAVAVYPLIGRKTVQNQ</sequence>
<evidence type="ECO:0000313" key="3">
    <source>
        <dbReference type="Proteomes" id="UP000664218"/>
    </source>
</evidence>
<dbReference type="EMBL" id="JAFNJU010000007">
    <property type="protein sequence ID" value="MBO1265280.1"/>
    <property type="molecule type" value="Genomic_DNA"/>
</dbReference>
<comment type="caution">
    <text evidence="2">The sequence shown here is derived from an EMBL/GenBank/DDBJ whole genome shotgun (WGS) entry which is preliminary data.</text>
</comment>
<dbReference type="Proteomes" id="UP000664218">
    <property type="component" value="Unassembled WGS sequence"/>
</dbReference>
<gene>
    <name evidence="2" type="ORF">J3A84_09590</name>
</gene>
<feature type="transmembrane region" description="Helical" evidence="1">
    <location>
        <begin position="149"/>
        <end position="169"/>
    </location>
</feature>
<feature type="transmembrane region" description="Helical" evidence="1">
    <location>
        <begin position="126"/>
        <end position="142"/>
    </location>
</feature>
<dbReference type="RefSeq" id="WP_207599809.1">
    <property type="nucleotide sequence ID" value="NZ_JAFNJU010000007.1"/>
</dbReference>
<feature type="transmembrane region" description="Helical" evidence="1">
    <location>
        <begin position="64"/>
        <end position="91"/>
    </location>
</feature>
<feature type="transmembrane region" description="Helical" evidence="1">
    <location>
        <begin position="219"/>
        <end position="237"/>
    </location>
</feature>
<evidence type="ECO:0000313" key="2">
    <source>
        <dbReference type="EMBL" id="MBO1265280.1"/>
    </source>
</evidence>
<reference evidence="2" key="1">
    <citation type="submission" date="2021-03" db="EMBL/GenBank/DDBJ databases">
        <title>Proteiniclasticum marinus sp. nov., isolated from tidal flat sediment.</title>
        <authorList>
            <person name="Namirimu T."/>
            <person name="Yang J.-A."/>
            <person name="Yang S.-H."/>
            <person name="Kim Y.-J."/>
            <person name="Kwon K.K."/>
        </authorList>
    </citation>
    <scope>NUCLEOTIDE SEQUENCE</scope>
    <source>
        <strain evidence="2">SCR006</strain>
    </source>
</reference>
<name>A0A939HCZ2_9CLOT</name>
<dbReference type="AlphaFoldDB" id="A0A939HCZ2"/>
<proteinExistence type="predicted"/>
<evidence type="ECO:0000256" key="1">
    <source>
        <dbReference type="SAM" id="Phobius"/>
    </source>
</evidence>
<feature type="transmembrane region" description="Helical" evidence="1">
    <location>
        <begin position="103"/>
        <end position="120"/>
    </location>
</feature>
<accession>A0A939HCZ2</accession>